<proteinExistence type="predicted"/>
<sequence length="98" mass="11144">MSFNGPTPRAWDYKQRILIYALCMGLSAALLLPMYHSKAEPVYSDSIGKNMLSFVVYWLMQHASGLWAYVSEVRFLRADLYSPIMVLAFLALSAPKLH</sequence>
<comment type="caution">
    <text evidence="2">The sequence shown here is derived from an EMBL/GenBank/DDBJ whole genome shotgun (WGS) entry which is preliminary data.</text>
</comment>
<protein>
    <submittedName>
        <fullName evidence="2">Uncharacterized protein</fullName>
    </submittedName>
</protein>
<keyword evidence="3" id="KW-1185">Reference proteome</keyword>
<dbReference type="AlphaFoldDB" id="A0AAD7JNU4"/>
<feature type="transmembrane region" description="Helical" evidence="1">
    <location>
        <begin position="47"/>
        <end position="68"/>
    </location>
</feature>
<keyword evidence="1" id="KW-0812">Transmembrane</keyword>
<gene>
    <name evidence="2" type="ORF">B0H16DRAFT_1882606</name>
</gene>
<feature type="transmembrane region" description="Helical" evidence="1">
    <location>
        <begin position="17"/>
        <end position="35"/>
    </location>
</feature>
<accession>A0AAD7JNU4</accession>
<dbReference type="Proteomes" id="UP001215598">
    <property type="component" value="Unassembled WGS sequence"/>
</dbReference>
<evidence type="ECO:0000313" key="2">
    <source>
        <dbReference type="EMBL" id="KAJ7767251.1"/>
    </source>
</evidence>
<evidence type="ECO:0000313" key="3">
    <source>
        <dbReference type="Proteomes" id="UP001215598"/>
    </source>
</evidence>
<name>A0AAD7JNU4_9AGAR</name>
<organism evidence="2 3">
    <name type="scientific">Mycena metata</name>
    <dbReference type="NCBI Taxonomy" id="1033252"/>
    <lineage>
        <taxon>Eukaryota</taxon>
        <taxon>Fungi</taxon>
        <taxon>Dikarya</taxon>
        <taxon>Basidiomycota</taxon>
        <taxon>Agaricomycotina</taxon>
        <taxon>Agaricomycetes</taxon>
        <taxon>Agaricomycetidae</taxon>
        <taxon>Agaricales</taxon>
        <taxon>Marasmiineae</taxon>
        <taxon>Mycenaceae</taxon>
        <taxon>Mycena</taxon>
    </lineage>
</organism>
<keyword evidence="1" id="KW-0472">Membrane</keyword>
<dbReference type="EMBL" id="JARKIB010000022">
    <property type="protein sequence ID" value="KAJ7767251.1"/>
    <property type="molecule type" value="Genomic_DNA"/>
</dbReference>
<reference evidence="2" key="1">
    <citation type="submission" date="2023-03" db="EMBL/GenBank/DDBJ databases">
        <title>Massive genome expansion in bonnet fungi (Mycena s.s.) driven by repeated elements and novel gene families across ecological guilds.</title>
        <authorList>
            <consortium name="Lawrence Berkeley National Laboratory"/>
            <person name="Harder C.B."/>
            <person name="Miyauchi S."/>
            <person name="Viragh M."/>
            <person name="Kuo A."/>
            <person name="Thoen E."/>
            <person name="Andreopoulos B."/>
            <person name="Lu D."/>
            <person name="Skrede I."/>
            <person name="Drula E."/>
            <person name="Henrissat B."/>
            <person name="Morin E."/>
            <person name="Kohler A."/>
            <person name="Barry K."/>
            <person name="LaButti K."/>
            <person name="Morin E."/>
            <person name="Salamov A."/>
            <person name="Lipzen A."/>
            <person name="Mereny Z."/>
            <person name="Hegedus B."/>
            <person name="Baldrian P."/>
            <person name="Stursova M."/>
            <person name="Weitz H."/>
            <person name="Taylor A."/>
            <person name="Grigoriev I.V."/>
            <person name="Nagy L.G."/>
            <person name="Martin F."/>
            <person name="Kauserud H."/>
        </authorList>
    </citation>
    <scope>NUCLEOTIDE SEQUENCE</scope>
    <source>
        <strain evidence="2">CBHHK182m</strain>
    </source>
</reference>
<keyword evidence="1" id="KW-1133">Transmembrane helix</keyword>
<evidence type="ECO:0000256" key="1">
    <source>
        <dbReference type="SAM" id="Phobius"/>
    </source>
</evidence>